<accession>A0ACC2LNW0</accession>
<evidence type="ECO:0000313" key="2">
    <source>
        <dbReference type="Proteomes" id="UP001234297"/>
    </source>
</evidence>
<name>A0ACC2LNW0_PERAE</name>
<gene>
    <name evidence="1" type="ORF">MRB53_009397</name>
</gene>
<dbReference type="EMBL" id="CM056811">
    <property type="protein sequence ID" value="KAJ8635130.1"/>
    <property type="molecule type" value="Genomic_DNA"/>
</dbReference>
<keyword evidence="2" id="KW-1185">Reference proteome</keyword>
<reference evidence="1 2" key="1">
    <citation type="journal article" date="2022" name="Hortic Res">
        <title>A haplotype resolved chromosomal level avocado genome allows analysis of novel avocado genes.</title>
        <authorList>
            <person name="Nath O."/>
            <person name="Fletcher S.J."/>
            <person name="Hayward A."/>
            <person name="Shaw L.M."/>
            <person name="Masouleh A.K."/>
            <person name="Furtado A."/>
            <person name="Henry R.J."/>
            <person name="Mitter N."/>
        </authorList>
    </citation>
    <scope>NUCLEOTIDE SEQUENCE [LARGE SCALE GENOMIC DNA]</scope>
    <source>
        <strain evidence="2">cv. Hass</strain>
    </source>
</reference>
<protein>
    <submittedName>
        <fullName evidence="1">Uncharacterized protein</fullName>
    </submittedName>
</protein>
<organism evidence="1 2">
    <name type="scientific">Persea americana</name>
    <name type="common">Avocado</name>
    <dbReference type="NCBI Taxonomy" id="3435"/>
    <lineage>
        <taxon>Eukaryota</taxon>
        <taxon>Viridiplantae</taxon>
        <taxon>Streptophyta</taxon>
        <taxon>Embryophyta</taxon>
        <taxon>Tracheophyta</taxon>
        <taxon>Spermatophyta</taxon>
        <taxon>Magnoliopsida</taxon>
        <taxon>Magnoliidae</taxon>
        <taxon>Laurales</taxon>
        <taxon>Lauraceae</taxon>
        <taxon>Persea</taxon>
    </lineage>
</organism>
<evidence type="ECO:0000313" key="1">
    <source>
        <dbReference type="EMBL" id="KAJ8635130.1"/>
    </source>
</evidence>
<sequence length="356" mass="39081">MGAGESKESTALAVVVSVGLAAGALFTLCASGSENEKWMKAPGKKGLRIPRAGFERDPKGFWAWEDNRVGQQIPTNLDEDGKSKQPVEREQVAGNSIPMTPQSPPAAATDALTGEQSGVASNSRSQRIRRRPAWMEDYEAFKSVHMSIHFFVKIGDHGKMLIVCLYVDDLMFTGNCDVLFKEFKKSMMDEFEMSDLGVMHNFLGLEVVQSDDGIFVSQKKYVGEILDRFQMKMCNPVTTPTEYGLKLLKNPEGRKVDSTFYKQIVGSLMEERNAGERREESKATTALAVGASVGLAAGAIYSLLASGSSNSNCSGKMMKAPGQKGVTIPRDDFEDNPQRYFSDQREKAKKASEGKK</sequence>
<dbReference type="Proteomes" id="UP001234297">
    <property type="component" value="Chromosome 3"/>
</dbReference>
<comment type="caution">
    <text evidence="1">The sequence shown here is derived from an EMBL/GenBank/DDBJ whole genome shotgun (WGS) entry which is preliminary data.</text>
</comment>
<proteinExistence type="predicted"/>